<dbReference type="CDD" id="cd07572">
    <property type="entry name" value="nit"/>
    <property type="match status" value="1"/>
</dbReference>
<dbReference type="InterPro" id="IPR001110">
    <property type="entry name" value="UPF0012_CS"/>
</dbReference>
<proteinExistence type="evidence at transcript level"/>
<dbReference type="PANTHER" id="PTHR23088:SF27">
    <property type="entry name" value="DEAMINATED GLUTATHIONE AMIDASE"/>
    <property type="match status" value="1"/>
</dbReference>
<dbReference type="EMBL" id="LR788475">
    <property type="protein sequence ID" value="CAB3264337.1"/>
    <property type="molecule type" value="mRNA"/>
</dbReference>
<accession>A0A6F9DLL7</accession>
<dbReference type="InterPro" id="IPR036526">
    <property type="entry name" value="C-N_Hydrolase_sf"/>
</dbReference>
<feature type="domain" description="CN hydrolase" evidence="3">
    <location>
        <begin position="4"/>
        <end position="252"/>
    </location>
</feature>
<dbReference type="AlphaFoldDB" id="A0A6F9DLL7"/>
<dbReference type="InterPro" id="IPR045254">
    <property type="entry name" value="Nit1/2_C-N_Hydrolase"/>
</dbReference>
<name>A0A6F9DLL7_9ASCI</name>
<protein>
    <submittedName>
        <fullName evidence="4">Nitrilase homolog 1-like</fullName>
    </submittedName>
</protein>
<evidence type="ECO:0000256" key="1">
    <source>
        <dbReference type="ARBA" id="ARBA00010613"/>
    </source>
</evidence>
<dbReference type="InterPro" id="IPR003010">
    <property type="entry name" value="C-N_Hydrolase"/>
</dbReference>
<dbReference type="PROSITE" id="PS50263">
    <property type="entry name" value="CN_HYDROLASE"/>
    <property type="match status" value="1"/>
</dbReference>
<dbReference type="PANTHER" id="PTHR23088">
    <property type="entry name" value="NITRILASE-RELATED"/>
    <property type="match status" value="1"/>
</dbReference>
<dbReference type="GO" id="GO:0016811">
    <property type="term" value="F:hydrolase activity, acting on carbon-nitrogen (but not peptide) bonds, in linear amides"/>
    <property type="evidence" value="ECO:0007669"/>
    <property type="project" value="InterPro"/>
</dbReference>
<dbReference type="SUPFAM" id="SSF56317">
    <property type="entry name" value="Carbon-nitrogen hydrolase"/>
    <property type="match status" value="1"/>
</dbReference>
<comment type="similarity">
    <text evidence="1">Belongs to the carbon-nitrogen hydrolase superfamily. NIT1/NIT2 family.</text>
</comment>
<dbReference type="Gene3D" id="3.60.110.10">
    <property type="entry name" value="Carbon-nitrogen hydrolase"/>
    <property type="match status" value="1"/>
</dbReference>
<gene>
    <name evidence="4" type="primary">Nit1</name>
</gene>
<dbReference type="Pfam" id="PF00795">
    <property type="entry name" value="CN_hydrolase"/>
    <property type="match status" value="1"/>
</dbReference>
<keyword evidence="2" id="KW-0378">Hydrolase</keyword>
<evidence type="ECO:0000256" key="2">
    <source>
        <dbReference type="ARBA" id="ARBA00022801"/>
    </source>
</evidence>
<evidence type="ECO:0000313" key="4">
    <source>
        <dbReference type="EMBL" id="CAB3264337.1"/>
    </source>
</evidence>
<dbReference type="PROSITE" id="PS01227">
    <property type="entry name" value="UPF0012"/>
    <property type="match status" value="1"/>
</dbReference>
<sequence>MAKSIVAVCQMAVSDDKLENFKQGKLLVCESKRRGAVMTFLPEACDFVASNSPELAEFISSDTSVSSWYCELARSEKIWISLGGIHRKCAGDDQSKCRVSHVIINDVGEITSVYDKCHLFSVDIPGKITLKETDRCVPGSAITDVTETPIGRVASLICYDVRFPQMSCELRRRGAEILTYPSAFTVPTGHAHWHALLRSRAIETQCYVVAAALTGKHGTRSFYGHSLVVDPWGTVLADAGDEVGVSTASVDLGYMQTIRENMPIDLHTRWSLYSDSKTRNEK</sequence>
<reference evidence="4" key="1">
    <citation type="submission" date="2020-04" db="EMBL/GenBank/DDBJ databases">
        <authorList>
            <person name="Neveu A P."/>
        </authorList>
    </citation>
    <scope>NUCLEOTIDE SEQUENCE</scope>
    <source>
        <tissue evidence="4">Whole embryo</tissue>
    </source>
</reference>
<organism evidence="4">
    <name type="scientific">Phallusia mammillata</name>
    <dbReference type="NCBI Taxonomy" id="59560"/>
    <lineage>
        <taxon>Eukaryota</taxon>
        <taxon>Metazoa</taxon>
        <taxon>Chordata</taxon>
        <taxon>Tunicata</taxon>
        <taxon>Ascidiacea</taxon>
        <taxon>Phlebobranchia</taxon>
        <taxon>Ascidiidae</taxon>
        <taxon>Phallusia</taxon>
    </lineage>
</organism>
<evidence type="ECO:0000259" key="3">
    <source>
        <dbReference type="PROSITE" id="PS50263"/>
    </source>
</evidence>